<evidence type="ECO:0000313" key="1">
    <source>
        <dbReference type="EMBL" id="GBN43782.1"/>
    </source>
</evidence>
<organism evidence="1 2">
    <name type="scientific">Araneus ventricosus</name>
    <name type="common">Orbweaver spider</name>
    <name type="synonym">Epeira ventricosa</name>
    <dbReference type="NCBI Taxonomy" id="182803"/>
    <lineage>
        <taxon>Eukaryota</taxon>
        <taxon>Metazoa</taxon>
        <taxon>Ecdysozoa</taxon>
        <taxon>Arthropoda</taxon>
        <taxon>Chelicerata</taxon>
        <taxon>Arachnida</taxon>
        <taxon>Araneae</taxon>
        <taxon>Araneomorphae</taxon>
        <taxon>Entelegynae</taxon>
        <taxon>Araneoidea</taxon>
        <taxon>Araneidae</taxon>
        <taxon>Araneus</taxon>
    </lineage>
</organism>
<proteinExistence type="predicted"/>
<dbReference type="AlphaFoldDB" id="A0A4Y2NY94"/>
<sequence length="146" mass="16467">MKFSAILCSVPTCCTFRIDCHVFATIACKCLLRAFFPISYYYYRVQLQPTEVPSVVVQHHLLAASLANSETSVSGSGLSCCPMKWHLSRFITTTIWISSISLTLPWTPYFCLVQTGGEDLHISTDVWPTEEIETTYFIFVSQCQCS</sequence>
<accession>A0A4Y2NY94</accession>
<reference evidence="1 2" key="1">
    <citation type="journal article" date="2019" name="Sci. Rep.">
        <title>Orb-weaving spider Araneus ventricosus genome elucidates the spidroin gene catalogue.</title>
        <authorList>
            <person name="Kono N."/>
            <person name="Nakamura H."/>
            <person name="Ohtoshi R."/>
            <person name="Moran D.A.P."/>
            <person name="Shinohara A."/>
            <person name="Yoshida Y."/>
            <person name="Fujiwara M."/>
            <person name="Mori M."/>
            <person name="Tomita M."/>
            <person name="Arakawa K."/>
        </authorList>
    </citation>
    <scope>NUCLEOTIDE SEQUENCE [LARGE SCALE GENOMIC DNA]</scope>
</reference>
<comment type="caution">
    <text evidence="1">The sequence shown here is derived from an EMBL/GenBank/DDBJ whole genome shotgun (WGS) entry which is preliminary data.</text>
</comment>
<protein>
    <submittedName>
        <fullName evidence="1">Uncharacterized protein</fullName>
    </submittedName>
</protein>
<evidence type="ECO:0000313" key="2">
    <source>
        <dbReference type="Proteomes" id="UP000499080"/>
    </source>
</evidence>
<keyword evidence="2" id="KW-1185">Reference proteome</keyword>
<dbReference type="Proteomes" id="UP000499080">
    <property type="component" value="Unassembled WGS sequence"/>
</dbReference>
<name>A0A4Y2NY94_ARAVE</name>
<gene>
    <name evidence="1" type="ORF">AVEN_87719_1</name>
</gene>
<dbReference type="EMBL" id="BGPR01010018">
    <property type="protein sequence ID" value="GBN43782.1"/>
    <property type="molecule type" value="Genomic_DNA"/>
</dbReference>